<feature type="region of interest" description="Disordered" evidence="1">
    <location>
        <begin position="1"/>
        <end position="26"/>
    </location>
</feature>
<evidence type="ECO:0000313" key="2">
    <source>
        <dbReference type="EMBL" id="KAA1257262.1"/>
    </source>
</evidence>
<evidence type="ECO:0000256" key="1">
    <source>
        <dbReference type="SAM" id="MobiDB-lite"/>
    </source>
</evidence>
<evidence type="ECO:0000313" key="3">
    <source>
        <dbReference type="Proteomes" id="UP000322699"/>
    </source>
</evidence>
<dbReference type="EMBL" id="VRLW01000003">
    <property type="protein sequence ID" value="KAA1257262.1"/>
    <property type="molecule type" value="Genomic_DNA"/>
</dbReference>
<sequence length="162" mass="18116">MHRSGACKISQMENQPSPPGDAGRYPTELRSLAARLAPCGGTTNERPNAICPQRSINTQAPTALRGINRRPISNAQSMLKCWLHCVAPTNAWLWILDIPLLAETCLNVRSLLRFQHSDCHPQGRSSRRRSTSQRCIADNHCMHRSGGRTLFFLLARQIPPPR</sequence>
<gene>
    <name evidence="2" type="ORF">LF1_54110</name>
</gene>
<keyword evidence="3" id="KW-1185">Reference proteome</keyword>
<name>A0A5B1CAH4_9BACT</name>
<organism evidence="2 3">
    <name type="scientific">Rubripirellula obstinata</name>
    <dbReference type="NCBI Taxonomy" id="406547"/>
    <lineage>
        <taxon>Bacteria</taxon>
        <taxon>Pseudomonadati</taxon>
        <taxon>Planctomycetota</taxon>
        <taxon>Planctomycetia</taxon>
        <taxon>Pirellulales</taxon>
        <taxon>Pirellulaceae</taxon>
        <taxon>Rubripirellula</taxon>
    </lineage>
</organism>
<comment type="caution">
    <text evidence="2">The sequence shown here is derived from an EMBL/GenBank/DDBJ whole genome shotgun (WGS) entry which is preliminary data.</text>
</comment>
<proteinExistence type="predicted"/>
<dbReference type="AlphaFoldDB" id="A0A5B1CAH4"/>
<accession>A0A5B1CAH4</accession>
<protein>
    <submittedName>
        <fullName evidence="2">Uncharacterized protein</fullName>
    </submittedName>
</protein>
<dbReference type="Proteomes" id="UP000322699">
    <property type="component" value="Unassembled WGS sequence"/>
</dbReference>
<reference evidence="2 3" key="1">
    <citation type="submission" date="2019-08" db="EMBL/GenBank/DDBJ databases">
        <title>Deep-cultivation of Planctomycetes and their phenomic and genomic characterization uncovers novel biology.</title>
        <authorList>
            <person name="Wiegand S."/>
            <person name="Jogler M."/>
            <person name="Boedeker C."/>
            <person name="Pinto D."/>
            <person name="Vollmers J."/>
            <person name="Rivas-Marin E."/>
            <person name="Kohn T."/>
            <person name="Peeters S.H."/>
            <person name="Heuer A."/>
            <person name="Rast P."/>
            <person name="Oberbeckmann S."/>
            <person name="Bunk B."/>
            <person name="Jeske O."/>
            <person name="Meyerdierks A."/>
            <person name="Storesund J.E."/>
            <person name="Kallscheuer N."/>
            <person name="Luecker S."/>
            <person name="Lage O.M."/>
            <person name="Pohl T."/>
            <person name="Merkel B.J."/>
            <person name="Hornburger P."/>
            <person name="Mueller R.-W."/>
            <person name="Bruemmer F."/>
            <person name="Labrenz M."/>
            <person name="Spormann A.M."/>
            <person name="Op Den Camp H."/>
            <person name="Overmann J."/>
            <person name="Amann R."/>
            <person name="Jetten M.S.M."/>
            <person name="Mascher T."/>
            <person name="Medema M.H."/>
            <person name="Devos D.P."/>
            <person name="Kaster A.-K."/>
            <person name="Ovreas L."/>
            <person name="Rohde M."/>
            <person name="Galperin M.Y."/>
            <person name="Jogler C."/>
        </authorList>
    </citation>
    <scope>NUCLEOTIDE SEQUENCE [LARGE SCALE GENOMIC DNA]</scope>
    <source>
        <strain evidence="2 3">LF1</strain>
    </source>
</reference>